<reference evidence="1 2" key="1">
    <citation type="submission" date="2013-12" db="EMBL/GenBank/DDBJ databases">
        <title>Improved hybrid genome assemblies of Bacteroides xylanisolvens SD CC 1b and Bacteroides xylanisolvens SD CC 2a using Illumina and 454 Sequencing.</title>
        <authorList>
            <person name="Ramaraj T."/>
            <person name="Sundararajan A."/>
            <person name="Mudge J."/>
            <person name="Schilkey F.D."/>
            <person name="Delvecchio V."/>
            <person name="Donlon M."/>
            <person name="Ziemer C."/>
        </authorList>
    </citation>
    <scope>NUCLEOTIDE SEQUENCE [LARGE SCALE GENOMIC DNA]</scope>
</reference>
<evidence type="ECO:0000313" key="1">
    <source>
        <dbReference type="EMBL" id="CDM03879.1"/>
    </source>
</evidence>
<protein>
    <submittedName>
        <fullName evidence="1">Uncharacterized protein</fullName>
    </submittedName>
</protein>
<comment type="caution">
    <text evidence="1">The sequence shown here is derived from an EMBL/GenBank/DDBJ whole genome shotgun (WGS) entry which is preliminary data.</text>
</comment>
<dbReference type="Proteomes" id="UP000019380">
    <property type="component" value="Unassembled WGS sequence"/>
</dbReference>
<gene>
    <name evidence="1" type="ORF">BN890_14460</name>
</gene>
<organism evidence="1 2">
    <name type="scientific">Bacteroides xylanisolvens SD CC 1b</name>
    <dbReference type="NCBI Taxonomy" id="702447"/>
    <lineage>
        <taxon>Bacteria</taxon>
        <taxon>Pseudomonadati</taxon>
        <taxon>Bacteroidota</taxon>
        <taxon>Bacteroidia</taxon>
        <taxon>Bacteroidales</taxon>
        <taxon>Bacteroidaceae</taxon>
        <taxon>Bacteroides</taxon>
    </lineage>
</organism>
<proteinExistence type="predicted"/>
<dbReference type="AlphaFoldDB" id="D4VJZ1"/>
<dbReference type="EMBL" id="CBXG010000016">
    <property type="protein sequence ID" value="CDM03879.1"/>
    <property type="molecule type" value="Genomic_DNA"/>
</dbReference>
<name>D4VJZ1_9BACE</name>
<sequence>MKDDFNVESGIITCGDVSFTTYNEDIPPTDDETIKILKDDLVYEGYIKEVSSTVERNEGVKYDLFVRSITKA</sequence>
<evidence type="ECO:0000313" key="2">
    <source>
        <dbReference type="Proteomes" id="UP000019380"/>
    </source>
</evidence>
<accession>D4VJZ1</accession>